<proteinExistence type="predicted"/>
<evidence type="ECO:0000313" key="1">
    <source>
        <dbReference type="EMBL" id="ABP86699.1"/>
    </source>
</evidence>
<dbReference type="KEGG" id="pmy:Pmen_3952"/>
<dbReference type="STRING" id="399739.Pmen_3952"/>
<accession>A4XZD3</accession>
<protein>
    <submittedName>
        <fullName evidence="1">Uncharacterized protein</fullName>
    </submittedName>
</protein>
<gene>
    <name evidence="1" type="ordered locus">Pmen_3952</name>
</gene>
<organism evidence="1">
    <name type="scientific">Ectopseudomonas mendocina (strain ymp)</name>
    <name type="common">Pseudomonas mendocina</name>
    <dbReference type="NCBI Taxonomy" id="399739"/>
    <lineage>
        <taxon>Bacteria</taxon>
        <taxon>Pseudomonadati</taxon>
        <taxon>Pseudomonadota</taxon>
        <taxon>Gammaproteobacteria</taxon>
        <taxon>Pseudomonadales</taxon>
        <taxon>Pseudomonadaceae</taxon>
        <taxon>Ectopseudomonas</taxon>
    </lineage>
</organism>
<name>A4XZD3_ECTM1</name>
<reference evidence="1" key="1">
    <citation type="submission" date="2007-04" db="EMBL/GenBank/DDBJ databases">
        <title>Complete sequence of Pseudomonas mendocina ymp.</title>
        <authorList>
            <consortium name="US DOE Joint Genome Institute"/>
            <person name="Copeland A."/>
            <person name="Lucas S."/>
            <person name="Lapidus A."/>
            <person name="Barry K."/>
            <person name="Glavina del Rio T."/>
            <person name="Dalin E."/>
            <person name="Tice H."/>
            <person name="Pitluck S."/>
            <person name="Kiss H."/>
            <person name="Brettin T."/>
            <person name="Detter J.C."/>
            <person name="Bruce D."/>
            <person name="Han C."/>
            <person name="Schmutz J."/>
            <person name="Larimer F."/>
            <person name="Land M."/>
            <person name="Hauser L."/>
            <person name="Kyrpides N."/>
            <person name="Mikhailova N."/>
            <person name="Hersman L."/>
            <person name="Dubois J."/>
            <person name="Maurice P."/>
            <person name="Richardson P."/>
        </authorList>
    </citation>
    <scope>NUCLEOTIDE SEQUENCE [LARGE SCALE GENOMIC DNA]</scope>
    <source>
        <strain evidence="1">Ymp</strain>
    </source>
</reference>
<dbReference type="AlphaFoldDB" id="A4XZD3"/>
<sequence length="142" mass="15232">MMQMKTALAFTTGKLVVPTDVVVTSVFYQNSSYDFGGYSQLEGRGAIHPLGASGIPGAAATPGAPGEILEVMSELYEGVSPRLYISLRGDYAGAPPFTSVKVDSHAPLTGWINFSREGTHTRWYIGTPLMLTPPGRSRLYFG</sequence>
<dbReference type="HOGENOM" id="CLU_1814170_0_0_6"/>
<dbReference type="EMBL" id="CP000680">
    <property type="protein sequence ID" value="ABP86699.1"/>
    <property type="molecule type" value="Genomic_DNA"/>
</dbReference>